<dbReference type="InterPro" id="IPR013641">
    <property type="entry name" value="KTI12/PSTK"/>
</dbReference>
<dbReference type="STRING" id="284590.Q6CLH7"/>
<dbReference type="Gene3D" id="3.40.50.300">
    <property type="entry name" value="P-loop containing nucleotide triphosphate hydrolases"/>
    <property type="match status" value="1"/>
</dbReference>
<dbReference type="AlphaFoldDB" id="Q6CLH7"/>
<evidence type="ECO:0000256" key="3">
    <source>
        <dbReference type="ARBA" id="ARBA00025768"/>
    </source>
</evidence>
<keyword evidence="5" id="KW-1185">Reference proteome</keyword>
<reference evidence="4 5" key="1">
    <citation type="journal article" date="2004" name="Nature">
        <title>Genome evolution in yeasts.</title>
        <authorList>
            <consortium name="Genolevures"/>
            <person name="Dujon B."/>
            <person name="Sherman D."/>
            <person name="Fischer G."/>
            <person name="Durrens P."/>
            <person name="Casaregola S."/>
            <person name="Lafontaine I."/>
            <person name="de Montigny J."/>
            <person name="Marck C."/>
            <person name="Neuveglise C."/>
            <person name="Talla E."/>
            <person name="Goffard N."/>
            <person name="Frangeul L."/>
            <person name="Aigle M."/>
            <person name="Anthouard V."/>
            <person name="Babour A."/>
            <person name="Barbe V."/>
            <person name="Barnay S."/>
            <person name="Blanchin S."/>
            <person name="Beckerich J.M."/>
            <person name="Beyne E."/>
            <person name="Bleykasten C."/>
            <person name="Boisrame A."/>
            <person name="Boyer J."/>
            <person name="Cattolico L."/>
            <person name="Confanioleri F."/>
            <person name="de Daruvar A."/>
            <person name="Despons L."/>
            <person name="Fabre E."/>
            <person name="Fairhead C."/>
            <person name="Ferry-Dumazet H."/>
            <person name="Groppi A."/>
            <person name="Hantraye F."/>
            <person name="Hennequin C."/>
            <person name="Jauniaux N."/>
            <person name="Joyet P."/>
            <person name="Kachouri R."/>
            <person name="Kerrest A."/>
            <person name="Koszul R."/>
            <person name="Lemaire M."/>
            <person name="Lesur I."/>
            <person name="Ma L."/>
            <person name="Muller H."/>
            <person name="Nicaud J.M."/>
            <person name="Nikolski M."/>
            <person name="Oztas S."/>
            <person name="Ozier-Kalogeropoulos O."/>
            <person name="Pellenz S."/>
            <person name="Potier S."/>
            <person name="Richard G.F."/>
            <person name="Straub M.L."/>
            <person name="Suleau A."/>
            <person name="Swennene D."/>
            <person name="Tekaia F."/>
            <person name="Wesolowski-Louvel M."/>
            <person name="Westhof E."/>
            <person name="Wirth B."/>
            <person name="Zeniou-Meyer M."/>
            <person name="Zivanovic I."/>
            <person name="Bolotin-Fukuhara M."/>
            <person name="Thierry A."/>
            <person name="Bouchier C."/>
            <person name="Caudron B."/>
            <person name="Scarpelli C."/>
            <person name="Gaillardin C."/>
            <person name="Weissenbach J."/>
            <person name="Wincker P."/>
            <person name="Souciet J.L."/>
        </authorList>
    </citation>
    <scope>NUCLEOTIDE SEQUENCE [LARGE SCALE GENOMIC DNA]</scope>
    <source>
        <strain evidence="5">ATCC 8585 / CBS 2359 / DSM 70799 / NBRC 1267 / NRRL Y-1140 / WM37</strain>
    </source>
</reference>
<dbReference type="FunCoup" id="Q6CLH7">
    <property type="interactions" value="699"/>
</dbReference>
<dbReference type="PaxDb" id="284590-Q6CLH7"/>
<evidence type="ECO:0000313" key="4">
    <source>
        <dbReference type="EMBL" id="CAG97920.1"/>
    </source>
</evidence>
<evidence type="ECO:0000313" key="5">
    <source>
        <dbReference type="Proteomes" id="UP000000598"/>
    </source>
</evidence>
<comment type="similarity">
    <text evidence="3">Belongs to the KTI12 family.</text>
</comment>
<dbReference type="InParanoid" id="Q6CLH7"/>
<dbReference type="PANTHER" id="PTHR12435">
    <property type="match status" value="1"/>
</dbReference>
<dbReference type="InterPro" id="IPR027417">
    <property type="entry name" value="P-loop_NTPase"/>
</dbReference>
<name>Q6CLH7_KLULA</name>
<accession>Q6CLH7</accession>
<dbReference type="Proteomes" id="UP000000598">
    <property type="component" value="Chromosome F"/>
</dbReference>
<evidence type="ECO:0000256" key="2">
    <source>
        <dbReference type="ARBA" id="ARBA00022840"/>
    </source>
</evidence>
<gene>
    <name evidence="4" type="ORF">KLLA0_F02926g</name>
</gene>
<dbReference type="GO" id="GO:0005524">
    <property type="term" value="F:ATP binding"/>
    <property type="evidence" value="ECO:0007669"/>
    <property type="project" value="UniProtKB-KW"/>
</dbReference>
<dbReference type="KEGG" id="kla:KLLA0_F02926g"/>
<dbReference type="eggNOG" id="KOG3062">
    <property type="taxonomic scope" value="Eukaryota"/>
</dbReference>
<organism evidence="4 5">
    <name type="scientific">Kluyveromyces lactis (strain ATCC 8585 / CBS 2359 / DSM 70799 / NBRC 1267 / NRRL Y-1140 / WM37)</name>
    <name type="common">Yeast</name>
    <name type="synonym">Candida sphaerica</name>
    <dbReference type="NCBI Taxonomy" id="284590"/>
    <lineage>
        <taxon>Eukaryota</taxon>
        <taxon>Fungi</taxon>
        <taxon>Dikarya</taxon>
        <taxon>Ascomycota</taxon>
        <taxon>Saccharomycotina</taxon>
        <taxon>Saccharomycetes</taxon>
        <taxon>Saccharomycetales</taxon>
        <taxon>Saccharomycetaceae</taxon>
        <taxon>Kluyveromyces</taxon>
    </lineage>
</organism>
<keyword evidence="1" id="KW-0547">Nucleotide-binding</keyword>
<evidence type="ECO:0000256" key="1">
    <source>
        <dbReference type="ARBA" id="ARBA00022741"/>
    </source>
</evidence>
<dbReference type="OMA" id="THSRWDK"/>
<protein>
    <submittedName>
        <fullName evidence="4">KLLA0F02926p</fullName>
    </submittedName>
</protein>
<dbReference type="SUPFAM" id="SSF52540">
    <property type="entry name" value="P-loop containing nucleoside triphosphate hydrolases"/>
    <property type="match status" value="1"/>
</dbReference>
<dbReference type="HOGENOM" id="CLU_027147_2_0_1"/>
<dbReference type="Pfam" id="PF08433">
    <property type="entry name" value="KTI12"/>
    <property type="match status" value="1"/>
</dbReference>
<proteinExistence type="inferred from homology"/>
<keyword evidence="2" id="KW-0067">ATP-binding</keyword>
<dbReference type="EMBL" id="CR382126">
    <property type="protein sequence ID" value="CAG97920.1"/>
    <property type="molecule type" value="Genomic_DNA"/>
</dbReference>
<sequence length="339" mass="38958">MKRGKTQSLFQTLQQRLVNLEPLDCTAMPLVLLTGFPSSGKTTVAKKLVTLLQETIDSNDKLSNYSVVYHSDETLNISHDDYIGSNEERRARSKIMSVVKRDLSRQKVVIVDSLNYIKGFRYQLHCEVKNVMTTYCLIHTVCPMSNLVEWNEKETDLHKPWESNFLNALIQRYEEPNPQTRWDSPLFTILTSQDDISTLYTDISKAIFPTVFKPATNDRDTEKILQQLKPNNATILKAASHTNSLQILDSEASSVIKIIMKYMQQNVVSGGTSRIILTPENTDLNDPNCLYVDLSLQNCSMPQLQRIKRQFVAMNRLRNLEQDRVKPLFVEYLNKHLNV</sequence>